<dbReference type="EMBL" id="CAMGYJ010000008">
    <property type="protein sequence ID" value="CAI0469434.1"/>
    <property type="molecule type" value="Genomic_DNA"/>
</dbReference>
<accession>A0AAV0PEF2</accession>
<evidence type="ECO:0000256" key="2">
    <source>
        <dbReference type="PIRSR" id="PIRSR639901-1"/>
    </source>
</evidence>
<organism evidence="6 7">
    <name type="scientific">Linum tenue</name>
    <dbReference type="NCBI Taxonomy" id="586396"/>
    <lineage>
        <taxon>Eukaryota</taxon>
        <taxon>Viridiplantae</taxon>
        <taxon>Streptophyta</taxon>
        <taxon>Embryophyta</taxon>
        <taxon>Tracheophyta</taxon>
        <taxon>Spermatophyta</taxon>
        <taxon>Magnoliopsida</taxon>
        <taxon>eudicotyledons</taxon>
        <taxon>Gunneridae</taxon>
        <taxon>Pentapetalae</taxon>
        <taxon>rosids</taxon>
        <taxon>fabids</taxon>
        <taxon>Malpighiales</taxon>
        <taxon>Linaceae</taxon>
        <taxon>Linum</taxon>
    </lineage>
</organism>
<keyword evidence="4" id="KW-1133">Transmembrane helix</keyword>
<dbReference type="FunFam" id="3.40.50.11720:FF:000001">
    <property type="entry name" value="3-deoxy-D-manno-octulosonic acid transferase"/>
    <property type="match status" value="1"/>
</dbReference>
<dbReference type="GO" id="GO:0009245">
    <property type="term" value="P:lipid A biosynthetic process"/>
    <property type="evidence" value="ECO:0007669"/>
    <property type="project" value="TreeGrafter"/>
</dbReference>
<name>A0AAV0PEF2_9ROSI</name>
<evidence type="ECO:0000259" key="5">
    <source>
        <dbReference type="Pfam" id="PF04413"/>
    </source>
</evidence>
<gene>
    <name evidence="6" type="ORF">LITE_LOCUS38162</name>
</gene>
<feature type="active site" description="Proton acceptor" evidence="2">
    <location>
        <position position="69"/>
    </location>
</feature>
<dbReference type="InterPro" id="IPR007507">
    <property type="entry name" value="Glycos_transf_N"/>
</dbReference>
<evidence type="ECO:0000256" key="4">
    <source>
        <dbReference type="SAM" id="Phobius"/>
    </source>
</evidence>
<evidence type="ECO:0000256" key="3">
    <source>
        <dbReference type="PIRSR" id="PIRSR639901-2"/>
    </source>
</evidence>
<keyword evidence="4" id="KW-0812">Transmembrane</keyword>
<dbReference type="Pfam" id="PF04413">
    <property type="entry name" value="Glycos_transf_N"/>
    <property type="match status" value="1"/>
</dbReference>
<feature type="site" description="Transition state stabilizer" evidence="3">
    <location>
        <position position="139"/>
    </location>
</feature>
<proteinExistence type="predicted"/>
<sequence length="589" mass="65142">MVASTKGLMIYKVYRALTRGLSPLLQLHLRWRVFRCLEHPARWQERIGRPSLPRPPGPLVWFHAVSLGEGMAAIPVVRQCARRRPGLNILMTTTTMSAFKVLENDLPSGVLHQFCPVDTPAVIDAFLCYWKPSAVILLESELWPNLIMVSSTKGIPLTLLNARMSVKSFKFWSAWALPLISLMLSKFALIIPLSTTQAIHFQLLQAPPSIINFAGDLKYGEGISISVVEHDMCKRNIASTEDLKEQLSDRHVWMAASVHRDEEQGVFQAALELDVLISYSDSSETGLIINSSNFSFNVLFCFENVQELQKEGLHVALRSRKQKITARGLVYVVDTLGELRHLYSLTPIALVGGSFCPGFAGHNISEAAAAGCAVLTGVHVGHFSHMINEMQRLDPLSVVQVSGKEELQEALFQLFSDRKMLKARRMASKQTFHTLSSGILAKVWNLLDTHVLDRISIIEEKKMIGGIHHNCMVIKLSAIATCPSSSAVCVVKDRRQVRAIGGVGFRSLERRIMGAAGRLKRNVVVVEGFDRLRHVLGPVCITLSPSSTLYPSLKPVSSSGGGHACGKIDVPVLRLKRHRSKLGFKLGTL</sequence>
<dbReference type="InterPro" id="IPR038107">
    <property type="entry name" value="Glycos_transf_N_sf"/>
</dbReference>
<dbReference type="Gene3D" id="3.40.50.11720">
    <property type="entry name" value="3-Deoxy-D-manno-octulosonic-acid transferase, N-terminal domain"/>
    <property type="match status" value="1"/>
</dbReference>
<evidence type="ECO:0000256" key="1">
    <source>
        <dbReference type="ARBA" id="ARBA00022679"/>
    </source>
</evidence>
<feature type="site" description="Transition state stabilizer" evidence="3">
    <location>
        <position position="218"/>
    </location>
</feature>
<evidence type="ECO:0000313" key="6">
    <source>
        <dbReference type="EMBL" id="CAI0469434.1"/>
    </source>
</evidence>
<dbReference type="PANTHER" id="PTHR42755:SF1">
    <property type="entry name" value="3-DEOXY-D-MANNO-OCTULOSONIC ACID TRANSFERASE, MITOCHONDRIAL-RELATED"/>
    <property type="match status" value="1"/>
</dbReference>
<dbReference type="PANTHER" id="PTHR42755">
    <property type="entry name" value="3-DEOXY-MANNO-OCTULOSONATE CYTIDYLYLTRANSFERASE"/>
    <property type="match status" value="1"/>
</dbReference>
<reference evidence="6" key="1">
    <citation type="submission" date="2022-08" db="EMBL/GenBank/DDBJ databases">
        <authorList>
            <person name="Gutierrez-Valencia J."/>
        </authorList>
    </citation>
    <scope>NUCLEOTIDE SEQUENCE</scope>
</reference>
<dbReference type="AlphaFoldDB" id="A0AAV0PEF2"/>
<dbReference type="GO" id="GO:0016740">
    <property type="term" value="F:transferase activity"/>
    <property type="evidence" value="ECO:0007669"/>
    <property type="project" value="UniProtKB-KW"/>
</dbReference>
<dbReference type="Gene3D" id="3.40.50.2000">
    <property type="entry name" value="Glycogen Phosphorylase B"/>
    <property type="match status" value="1"/>
</dbReference>
<evidence type="ECO:0000313" key="7">
    <source>
        <dbReference type="Proteomes" id="UP001154282"/>
    </source>
</evidence>
<keyword evidence="7" id="KW-1185">Reference proteome</keyword>
<dbReference type="Proteomes" id="UP001154282">
    <property type="component" value="Unassembled WGS sequence"/>
</dbReference>
<comment type="caution">
    <text evidence="6">The sequence shown here is derived from an EMBL/GenBank/DDBJ whole genome shotgun (WGS) entry which is preliminary data.</text>
</comment>
<keyword evidence="4" id="KW-0472">Membrane</keyword>
<dbReference type="GO" id="GO:0005886">
    <property type="term" value="C:plasma membrane"/>
    <property type="evidence" value="ECO:0007669"/>
    <property type="project" value="TreeGrafter"/>
</dbReference>
<feature type="transmembrane region" description="Helical" evidence="4">
    <location>
        <begin position="171"/>
        <end position="193"/>
    </location>
</feature>
<dbReference type="InterPro" id="IPR039901">
    <property type="entry name" value="Kdotransferase"/>
</dbReference>
<protein>
    <recommendedName>
        <fullName evidence="5">3-deoxy-D-manno-octulosonic-acid transferase N-terminal domain-containing protein</fullName>
    </recommendedName>
</protein>
<feature type="domain" description="3-deoxy-D-manno-octulosonic-acid transferase N-terminal" evidence="5">
    <location>
        <begin position="42"/>
        <end position="219"/>
    </location>
</feature>
<keyword evidence="1" id="KW-0808">Transferase</keyword>